<organism evidence="1 2">
    <name type="scientific">Cutaneotrichosporon oleaginosum</name>
    <dbReference type="NCBI Taxonomy" id="879819"/>
    <lineage>
        <taxon>Eukaryota</taxon>
        <taxon>Fungi</taxon>
        <taxon>Dikarya</taxon>
        <taxon>Basidiomycota</taxon>
        <taxon>Agaricomycotina</taxon>
        <taxon>Tremellomycetes</taxon>
        <taxon>Trichosporonales</taxon>
        <taxon>Trichosporonaceae</taxon>
        <taxon>Cutaneotrichosporon</taxon>
    </lineage>
</organism>
<protein>
    <recommendedName>
        <fullName evidence="3">BTB domain-containing protein</fullName>
    </recommendedName>
</protein>
<accession>A0A0J0XBV6</accession>
<proteinExistence type="predicted"/>
<evidence type="ECO:0008006" key="3">
    <source>
        <dbReference type="Google" id="ProtNLM"/>
    </source>
</evidence>
<dbReference type="RefSeq" id="XP_018275044.1">
    <property type="nucleotide sequence ID" value="XM_018425645.1"/>
</dbReference>
<dbReference type="GeneID" id="28986248"/>
<evidence type="ECO:0000313" key="2">
    <source>
        <dbReference type="Proteomes" id="UP000053611"/>
    </source>
</evidence>
<dbReference type="STRING" id="879819.A0A0J0XBV6"/>
<sequence length="233" mass="26015">MAEGERSGRGEAEIYDDAVWTDGDFEVITTADNVRFRVPSFHLFSSSAVLRNAHSVANGAKCKITFTDPDCETADIFRLFLGLASKGRLLAAWTLDPVRQLVMFLDKYECIQARRLFSSRFEIEIRRSGTRAHDLFLVAAAIGDTSLCRLILTRQAKQVWGKPREGTKAKPLDGTPGWCVWDCRHWPSSTWNCGVPNKYLFALARAFGQGGSSKPLADEFERYLGLVESSNAL</sequence>
<evidence type="ECO:0000313" key="1">
    <source>
        <dbReference type="EMBL" id="KLT38553.1"/>
    </source>
</evidence>
<keyword evidence="2" id="KW-1185">Reference proteome</keyword>
<reference evidence="1 2" key="1">
    <citation type="submission" date="2015-03" db="EMBL/GenBank/DDBJ databases">
        <title>Genomics and transcriptomics of the oil-accumulating basidiomycete yeast T. oleaginosus allow insights into substrate utilization and the diverse evolutionary trajectories of mating systems in fungi.</title>
        <authorList>
            <consortium name="DOE Joint Genome Institute"/>
            <person name="Kourist R."/>
            <person name="Kracht O."/>
            <person name="Bracharz F."/>
            <person name="Lipzen A."/>
            <person name="Nolan M."/>
            <person name="Ohm R."/>
            <person name="Grigoriev I."/>
            <person name="Sun S."/>
            <person name="Heitman J."/>
            <person name="Bruck T."/>
            <person name="Nowrousian M."/>
        </authorList>
    </citation>
    <scope>NUCLEOTIDE SEQUENCE [LARGE SCALE GENOMIC DNA]</scope>
    <source>
        <strain evidence="1 2">IBC0246</strain>
    </source>
</reference>
<gene>
    <name evidence="1" type="ORF">CC85DRAFT_305851</name>
</gene>
<dbReference type="EMBL" id="KQ087297">
    <property type="protein sequence ID" value="KLT38553.1"/>
    <property type="molecule type" value="Genomic_DNA"/>
</dbReference>
<dbReference type="AlphaFoldDB" id="A0A0J0XBV6"/>
<name>A0A0J0XBV6_9TREE</name>
<dbReference type="OrthoDB" id="2574774at2759"/>
<dbReference type="Proteomes" id="UP000053611">
    <property type="component" value="Unassembled WGS sequence"/>
</dbReference>